<dbReference type="InterPro" id="IPR001005">
    <property type="entry name" value="SANT/Myb"/>
</dbReference>
<feature type="compositionally biased region" description="Polar residues" evidence="1">
    <location>
        <begin position="184"/>
        <end position="193"/>
    </location>
</feature>
<accession>A0A5N5M2N5</accession>
<gene>
    <name evidence="3" type="ORF">PHYPO_G00066190</name>
</gene>
<feature type="compositionally biased region" description="Basic and acidic residues" evidence="1">
    <location>
        <begin position="1126"/>
        <end position="1135"/>
    </location>
</feature>
<feature type="region of interest" description="Disordered" evidence="1">
    <location>
        <begin position="574"/>
        <end position="830"/>
    </location>
</feature>
<evidence type="ECO:0000256" key="1">
    <source>
        <dbReference type="SAM" id="MobiDB-lite"/>
    </source>
</evidence>
<feature type="compositionally biased region" description="Acidic residues" evidence="1">
    <location>
        <begin position="420"/>
        <end position="437"/>
    </location>
</feature>
<feature type="region of interest" description="Disordered" evidence="1">
    <location>
        <begin position="981"/>
        <end position="1078"/>
    </location>
</feature>
<feature type="compositionally biased region" description="Basic and acidic residues" evidence="1">
    <location>
        <begin position="1357"/>
        <end position="1374"/>
    </location>
</feature>
<feature type="compositionally biased region" description="Polar residues" evidence="1">
    <location>
        <begin position="737"/>
        <end position="746"/>
    </location>
</feature>
<feature type="region of interest" description="Disordered" evidence="1">
    <location>
        <begin position="1"/>
        <end position="324"/>
    </location>
</feature>
<feature type="compositionally biased region" description="Basic and acidic residues" evidence="1">
    <location>
        <begin position="705"/>
        <end position="719"/>
    </location>
</feature>
<feature type="compositionally biased region" description="Polar residues" evidence="1">
    <location>
        <begin position="113"/>
        <end position="127"/>
    </location>
</feature>
<feature type="region of interest" description="Disordered" evidence="1">
    <location>
        <begin position="1245"/>
        <end position="1279"/>
    </location>
</feature>
<protein>
    <recommendedName>
        <fullName evidence="2">Myb-like domain-containing protein</fullName>
    </recommendedName>
</protein>
<feature type="compositionally biased region" description="Polar residues" evidence="1">
    <location>
        <begin position="1684"/>
        <end position="1699"/>
    </location>
</feature>
<feature type="compositionally biased region" description="Basic residues" evidence="1">
    <location>
        <begin position="636"/>
        <end position="650"/>
    </location>
</feature>
<feature type="compositionally biased region" description="Basic residues" evidence="1">
    <location>
        <begin position="789"/>
        <end position="803"/>
    </location>
</feature>
<feature type="compositionally biased region" description="Pro residues" evidence="1">
    <location>
        <begin position="1722"/>
        <end position="1735"/>
    </location>
</feature>
<evidence type="ECO:0000259" key="2">
    <source>
        <dbReference type="SMART" id="SM00717"/>
    </source>
</evidence>
<dbReference type="PANTHER" id="PTHR22929">
    <property type="entry name" value="RNA POLYMERASE III TRANSCRIPTION INITIATION FACTOR B"/>
    <property type="match status" value="1"/>
</dbReference>
<dbReference type="InterPro" id="IPR009057">
    <property type="entry name" value="Homeodomain-like_sf"/>
</dbReference>
<feature type="compositionally biased region" description="Polar residues" evidence="1">
    <location>
        <begin position="59"/>
        <end position="99"/>
    </location>
</feature>
<sequence length="1780" mass="193096">MIRRSRISVRPNVKPTGRAAATSRETPQGTETPADLSNDAGVKAGGQEVVAEVKAASTVPATETNDNAESQSGDVTSQSDLSVTTADVAGQSASTSSLSTRRKRFSVLPNLSKPRSTPASTLTSSKLPKTPVRPDSTPEIPPASTLTSSNVSESPEKHESTQESAPEPLPVSTKSFRSPAPKLPSSSVHNASRASRFPSKAVITTELTPDKALSTLESAPELPPAALAPSDGKSKRRKPKPVTPSQDNVETPSVRLDEVESQSANQNAAAHPDSCPSEEVHSDPASVSESQNEPVVPDGSDLSSPGKSKKPQQHVPLALRTLNDPVDRLRLARARKLRELLKKEMNKEKQKEKHQRPQTGMSERKKTKDHTKMTMRELIYYLPSTNPMKSYTEEEQRAETDFPSSPKAAPAVQTATEQNAAEEEEEEEERGGEEEEPMLAPRVKVAEDGSLIIDEESLTVQVQRMKGPNPVEERDPIFERGSTTTYSSFRKGTYTKPWSNRETDMFFLAISMVGTDFSMIGQLFPHRARIEIKNKFKKEERANSWRIDKAFKEKRRLDLDFFNKLLEQILKDEEEKRKKKKHASQMAKIPRRRPGERKRKIYSSDSEEDESSSSDAMEGEKENESVCNDAGSSATPKRKRAGASQKRSKHANQSAEQEAEEEAERRANEESSPVHELDSVEEETESFGVKLVRRWRNRGPVVQRKAQDTHTSAREDGAKESASNDSENEEEPDLTAIQENILNKPTRSGRIPKLSQHMIRAAADEEDDEEEEQLPPPPLPPDARPRGSQAKRGRWRAPRRGKSRLLTLRASATEEEEDEEEDYGTNQEEENYSLNAEEENQAFVPMGLRSVTTVQSEVEETMEELDISVNVPDVLGISQNAVCPESSCERALAPMGSVPCEHQLDLLVGVIEFLAPDHMEVSEEAARTLLTIGHSAHVTQTEELSSTGDVIIVEESSSQLHEGVLVETMDQSETRVETCDVVTSDPSSSITLQTDPVSTVSTGDKTLTPTPPQDSASTAEPGSSPESKVLSNEIQPETSNVIVPEPAASKTRRNRLPKPKPNLSRASRTVQKEPAEAVTTTAEMINAPVKAHVEAKTVESQTSTAKDFIPKPASQPEPEEQNAEICEERENDRTEGCSSVLSLEKKMEDEVSGKTTCVEDERKEETQQNHNESKSRSSGSECSVKPSQSVRRCRGPKPKPNLVRSVRTTHAVTDIQQNQAAVPDEKQAAAIISTDVQQPDEGAHVIPEPERETPNDPVTVIPDANPEELPRSVCESSTSDEPVFILSLTEVLPTLTEGAGLVTEPLALPATSGLLSEPISAIENATAAVGGTGPAGDQVFSQLLPDVLIPVSEEQETENRENETSRGKEEESSSRIRRREHSPLTQNITAPEGPDEPAVEPSASSRKAEENTEENIDLSAKRRKLPERGRRAKLQIKPNPVQRKTCRDLPPSDETRSADASSCEMMLEETEPRQMSLEIVSSLASTEAASSSAVLDKEEAASSSAILDKEPGASSSAILDKEEASSSSAILDKEEAASSSAILDKEEAASSSAILDKEEAASSADILDKEEAASPADILDKEAASSSDILFKNSKTSTASSPVISPPPVRTETPPPQAASSSSSSASASSQGVVGNIDLPGTDPVEPSASGVGAGSQPVNQITPLASPRPLTRPGRRPKGFLSFMSSTSTQRPSESTRAPQKPAVITSRTERRRAAPSTSAPTPPSAPPPTPPPHVSSHTQAETSSVNPSAAEGDEEPTSVAAYFFNDIFTVVDEQEELD</sequence>
<dbReference type="SMART" id="SM00717">
    <property type="entry name" value="SANT"/>
    <property type="match status" value="1"/>
</dbReference>
<feature type="compositionally biased region" description="Polar residues" evidence="1">
    <location>
        <begin position="1737"/>
        <end position="1749"/>
    </location>
</feature>
<feature type="compositionally biased region" description="Basic and acidic residues" evidence="1">
    <location>
        <begin position="663"/>
        <end position="678"/>
    </location>
</feature>
<feature type="region of interest" description="Disordered" evidence="1">
    <location>
        <begin position="1350"/>
        <end position="1474"/>
    </location>
</feature>
<evidence type="ECO:0000313" key="4">
    <source>
        <dbReference type="Proteomes" id="UP000327468"/>
    </source>
</evidence>
<dbReference type="CDD" id="cd00167">
    <property type="entry name" value="SANT"/>
    <property type="match status" value="1"/>
</dbReference>
<dbReference type="GO" id="GO:0000126">
    <property type="term" value="C:transcription factor TFIIIB complex"/>
    <property type="evidence" value="ECO:0007669"/>
    <property type="project" value="TreeGrafter"/>
</dbReference>
<feature type="region of interest" description="Disordered" evidence="1">
    <location>
        <begin position="340"/>
        <end position="373"/>
    </location>
</feature>
<feature type="compositionally biased region" description="Low complexity" evidence="1">
    <location>
        <begin position="216"/>
        <end position="230"/>
    </location>
</feature>
<feature type="compositionally biased region" description="Polar residues" evidence="1">
    <location>
        <begin position="144"/>
        <end position="153"/>
    </location>
</feature>
<dbReference type="Proteomes" id="UP000327468">
    <property type="component" value="Chromosome 15"/>
</dbReference>
<feature type="compositionally biased region" description="Polar residues" evidence="1">
    <location>
        <begin position="984"/>
        <end position="1041"/>
    </location>
</feature>
<feature type="compositionally biased region" description="Low complexity" evidence="1">
    <location>
        <begin position="1618"/>
        <end position="1630"/>
    </location>
</feature>
<proteinExistence type="predicted"/>
<comment type="caution">
    <text evidence="3">The sequence shown here is derived from an EMBL/GenBank/DDBJ whole genome shotgun (WGS) entry which is preliminary data.</text>
</comment>
<dbReference type="GO" id="GO:0001156">
    <property type="term" value="F:TFIIIC-class transcription factor complex binding"/>
    <property type="evidence" value="ECO:0007669"/>
    <property type="project" value="TreeGrafter"/>
</dbReference>
<feature type="compositionally biased region" description="Basic residues" evidence="1">
    <location>
        <begin position="1421"/>
        <end position="1434"/>
    </location>
</feature>
<feature type="region of interest" description="Disordered" evidence="1">
    <location>
        <begin position="390"/>
        <end position="439"/>
    </location>
</feature>
<feature type="compositionally biased region" description="Acidic residues" evidence="1">
    <location>
        <begin position="764"/>
        <end position="773"/>
    </location>
</feature>
<dbReference type="InterPro" id="IPR039467">
    <property type="entry name" value="TFIIIB_B''_Myb"/>
</dbReference>
<reference evidence="3 4" key="1">
    <citation type="submission" date="2019-06" db="EMBL/GenBank/DDBJ databases">
        <title>A chromosome-scale genome assembly of the striped catfish, Pangasianodon hypophthalmus.</title>
        <authorList>
            <person name="Wen M."/>
            <person name="Zahm M."/>
            <person name="Roques C."/>
            <person name="Cabau C."/>
            <person name="Klopp C."/>
            <person name="Donnadieu C."/>
            <person name="Jouanno E."/>
            <person name="Avarre J.-C."/>
            <person name="Campet M."/>
            <person name="Ha T.T.T."/>
            <person name="Dugue R."/>
            <person name="Lampietro C."/>
            <person name="Louis A."/>
            <person name="Herpin A."/>
            <person name="Echchiki A."/>
            <person name="Berthelot C."/>
            <person name="Parey E."/>
            <person name="Roest-Crollius H."/>
            <person name="Braasch I."/>
            <person name="Postlethwait J."/>
            <person name="Bobe J."/>
            <person name="Montfort J."/>
            <person name="Bouchez O."/>
            <person name="Begum T."/>
            <person name="Schartl M."/>
            <person name="Guiguen Y."/>
        </authorList>
    </citation>
    <scope>NUCLEOTIDE SEQUENCE [LARGE SCALE GENOMIC DNA]</scope>
    <source>
        <strain evidence="3 4">Indonesia</strain>
        <tissue evidence="3">Blood</tissue>
    </source>
</reference>
<feature type="compositionally biased region" description="Polar residues" evidence="1">
    <location>
        <begin position="1584"/>
        <end position="1603"/>
    </location>
</feature>
<feature type="compositionally biased region" description="Basic and acidic residues" evidence="1">
    <location>
        <begin position="1245"/>
        <end position="1254"/>
    </location>
</feature>
<feature type="compositionally biased region" description="Basic and acidic residues" evidence="1">
    <location>
        <begin position="340"/>
        <end position="351"/>
    </location>
</feature>
<feature type="compositionally biased region" description="Acidic residues" evidence="1">
    <location>
        <begin position="813"/>
        <end position="830"/>
    </location>
</feature>
<feature type="compositionally biased region" description="Basic and acidic residues" evidence="1">
    <location>
        <begin position="1143"/>
        <end position="1175"/>
    </location>
</feature>
<feature type="domain" description="Myb-like" evidence="2">
    <location>
        <begin position="494"/>
        <end position="542"/>
    </location>
</feature>
<organism evidence="3 4">
    <name type="scientific">Pangasianodon hypophthalmus</name>
    <name type="common">Striped catfish</name>
    <name type="synonym">Helicophagus hypophthalmus</name>
    <dbReference type="NCBI Taxonomy" id="310915"/>
    <lineage>
        <taxon>Eukaryota</taxon>
        <taxon>Metazoa</taxon>
        <taxon>Chordata</taxon>
        <taxon>Craniata</taxon>
        <taxon>Vertebrata</taxon>
        <taxon>Euteleostomi</taxon>
        <taxon>Actinopterygii</taxon>
        <taxon>Neopterygii</taxon>
        <taxon>Teleostei</taxon>
        <taxon>Ostariophysi</taxon>
        <taxon>Siluriformes</taxon>
        <taxon>Pangasiidae</taxon>
        <taxon>Pangasianodon</taxon>
    </lineage>
</organism>
<evidence type="ECO:0000313" key="3">
    <source>
        <dbReference type="EMBL" id="KAB5549337.1"/>
    </source>
</evidence>
<feature type="compositionally biased region" description="Basic and acidic residues" evidence="1">
    <location>
        <begin position="391"/>
        <end position="400"/>
    </location>
</feature>
<feature type="compositionally biased region" description="Basic residues" evidence="1">
    <location>
        <begin position="577"/>
        <end position="601"/>
    </location>
</feature>
<dbReference type="Pfam" id="PF15963">
    <property type="entry name" value="Myb_DNA-bind_7"/>
    <property type="match status" value="1"/>
</dbReference>
<feature type="compositionally biased region" description="Basic and acidic residues" evidence="1">
    <location>
        <begin position="1555"/>
        <end position="1583"/>
    </location>
</feature>
<feature type="region of interest" description="Disordered" evidence="1">
    <location>
        <begin position="1487"/>
        <end position="1760"/>
    </location>
</feature>
<name>A0A5N5M2N5_PANHP</name>
<feature type="region of interest" description="Disordered" evidence="1">
    <location>
        <begin position="1095"/>
        <end position="1208"/>
    </location>
</feature>
<keyword evidence="4" id="KW-1185">Reference proteome</keyword>
<dbReference type="PANTHER" id="PTHR22929:SF0">
    <property type="entry name" value="TRANSCRIPTION FACTOR TFIIIB COMPONENT B'' HOMOLOG"/>
    <property type="match status" value="1"/>
</dbReference>
<dbReference type="EMBL" id="VFJC01000016">
    <property type="protein sequence ID" value="KAB5549337.1"/>
    <property type="molecule type" value="Genomic_DNA"/>
</dbReference>
<feature type="compositionally biased region" description="Basic and acidic residues" evidence="1">
    <location>
        <begin position="362"/>
        <end position="373"/>
    </location>
</feature>
<feature type="compositionally biased region" description="Pro residues" evidence="1">
    <location>
        <begin position="1604"/>
        <end position="1617"/>
    </location>
</feature>
<dbReference type="GO" id="GO:0070898">
    <property type="term" value="P:RNA polymerase III preinitiation complex assembly"/>
    <property type="evidence" value="ECO:0007669"/>
    <property type="project" value="TreeGrafter"/>
</dbReference>
<dbReference type="SUPFAM" id="SSF46689">
    <property type="entry name" value="Homeodomain-like"/>
    <property type="match status" value="1"/>
</dbReference>